<dbReference type="AlphaFoldDB" id="A0A151AB87"/>
<name>A0A151AB87_9EURY</name>
<dbReference type="EMBL" id="LTAZ01000013">
    <property type="protein sequence ID" value="KYH24627.1"/>
    <property type="molecule type" value="Genomic_DNA"/>
</dbReference>
<keyword evidence="1" id="KW-1133">Transmembrane helix</keyword>
<dbReference type="PATRIC" id="fig|1008153.3.peg.3816"/>
<feature type="transmembrane region" description="Helical" evidence="1">
    <location>
        <begin position="178"/>
        <end position="206"/>
    </location>
</feature>
<protein>
    <recommendedName>
        <fullName evidence="4">DUF368 domain-containing protein</fullName>
    </recommendedName>
</protein>
<gene>
    <name evidence="2" type="ORF">HAPAU_36100</name>
</gene>
<feature type="transmembrane region" description="Helical" evidence="1">
    <location>
        <begin position="238"/>
        <end position="257"/>
    </location>
</feature>
<dbReference type="RefSeq" id="WP_066385139.1">
    <property type="nucleotide sequence ID" value="NZ_LTAZ01000013.1"/>
</dbReference>
<dbReference type="PANTHER" id="PTHR37308">
    <property type="entry name" value="INTEGRAL MEMBRANE PROTEIN"/>
    <property type="match status" value="1"/>
</dbReference>
<comment type="caution">
    <text evidence="2">The sequence shown here is derived from an EMBL/GenBank/DDBJ whole genome shotgun (WGS) entry which is preliminary data.</text>
</comment>
<proteinExistence type="predicted"/>
<dbReference type="Pfam" id="PF04018">
    <property type="entry name" value="VCA0040-like"/>
    <property type="match status" value="1"/>
</dbReference>
<feature type="transmembrane region" description="Helical" evidence="1">
    <location>
        <begin position="94"/>
        <end position="112"/>
    </location>
</feature>
<keyword evidence="1" id="KW-0812">Transmembrane</keyword>
<feature type="transmembrane region" description="Helical" evidence="1">
    <location>
        <begin position="20"/>
        <end position="47"/>
    </location>
</feature>
<organism evidence="2 3">
    <name type="scientific">Halalkalicoccus paucihalophilus</name>
    <dbReference type="NCBI Taxonomy" id="1008153"/>
    <lineage>
        <taxon>Archaea</taxon>
        <taxon>Methanobacteriati</taxon>
        <taxon>Methanobacteriota</taxon>
        <taxon>Stenosarchaea group</taxon>
        <taxon>Halobacteria</taxon>
        <taxon>Halobacteriales</taxon>
        <taxon>Halococcaceae</taxon>
        <taxon>Halalkalicoccus</taxon>
    </lineage>
</organism>
<evidence type="ECO:0000313" key="3">
    <source>
        <dbReference type="Proteomes" id="UP000075321"/>
    </source>
</evidence>
<feature type="transmembrane region" description="Helical" evidence="1">
    <location>
        <begin position="269"/>
        <end position="287"/>
    </location>
</feature>
<feature type="transmembrane region" description="Helical" evidence="1">
    <location>
        <begin position="299"/>
        <end position="323"/>
    </location>
</feature>
<evidence type="ECO:0008006" key="4">
    <source>
        <dbReference type="Google" id="ProtNLM"/>
    </source>
</evidence>
<sequence length="330" mass="34473">MTVSETVSTLRGSVPSVREWGRTFVIGLCMGSADAVPGVSGGTIALILGIYGRLIAMISAITLGRIQQLLSALIPFDDGIAIRKALGIWEDIDGWFGLALVAGVGTAIIVVTRLVHIANENSPTLLFGFFFGLIAASAIVLLRELSITTGFQAAAAALGFVVAFFLSGPVEFLEGESLLIVFFAGAVAVSAMILPGISGSLLLVILGQYTRMSTTLSQFVDGVGQVVIGEPSGQLADYGIVVITFLLGGLIGLFTISRIIRRSLDWNRQATMAFLIALVVGALRAPVEEVHTAVGFSTNVVVAFAGAAVVGAIVLLTLDWYAVELDLDSI</sequence>
<evidence type="ECO:0000313" key="2">
    <source>
        <dbReference type="EMBL" id="KYH24627.1"/>
    </source>
</evidence>
<evidence type="ECO:0000256" key="1">
    <source>
        <dbReference type="SAM" id="Phobius"/>
    </source>
</evidence>
<keyword evidence="1" id="KW-0472">Membrane</keyword>
<dbReference type="Proteomes" id="UP000075321">
    <property type="component" value="Unassembled WGS sequence"/>
</dbReference>
<reference evidence="2 3" key="1">
    <citation type="submission" date="2016-02" db="EMBL/GenBank/DDBJ databases">
        <title>Genome sequence of Halalkalicoccus paucihalophilus DSM 24557.</title>
        <authorList>
            <person name="Poehlein A."/>
            <person name="Daniel R."/>
        </authorList>
    </citation>
    <scope>NUCLEOTIDE SEQUENCE [LARGE SCALE GENOMIC DNA]</scope>
    <source>
        <strain evidence="2 3">DSM 24557</strain>
    </source>
</reference>
<accession>A0A151AB87</accession>
<feature type="transmembrane region" description="Helical" evidence="1">
    <location>
        <begin position="149"/>
        <end position="166"/>
    </location>
</feature>
<keyword evidence="3" id="KW-1185">Reference proteome</keyword>
<dbReference type="PANTHER" id="PTHR37308:SF1">
    <property type="entry name" value="POLYPRENYL-PHOSPHATE TRANSPORTER"/>
    <property type="match status" value="1"/>
</dbReference>
<dbReference type="InterPro" id="IPR007163">
    <property type="entry name" value="VCA0040-like"/>
</dbReference>
<feature type="transmembrane region" description="Helical" evidence="1">
    <location>
        <begin position="124"/>
        <end position="143"/>
    </location>
</feature>